<dbReference type="Gene3D" id="3.30.420.10">
    <property type="entry name" value="Ribonuclease H-like superfamily/Ribonuclease H"/>
    <property type="match status" value="1"/>
</dbReference>
<gene>
    <name evidence="2" type="ORF">SDC9_24780</name>
</gene>
<dbReference type="Pfam" id="PF13333">
    <property type="entry name" value="rve_2"/>
    <property type="match status" value="1"/>
</dbReference>
<dbReference type="EMBL" id="VSSQ01000121">
    <property type="protein sequence ID" value="MPL78908.1"/>
    <property type="molecule type" value="Genomic_DNA"/>
</dbReference>
<dbReference type="InterPro" id="IPR048020">
    <property type="entry name" value="Transpos_IS3"/>
</dbReference>
<feature type="domain" description="Integrase catalytic" evidence="1">
    <location>
        <begin position="34"/>
        <end position="199"/>
    </location>
</feature>
<dbReference type="AlphaFoldDB" id="A0A644UIR9"/>
<proteinExistence type="predicted"/>
<sequence>MAELGLRAIVVKKYRHYSSKCLVEERDNLLNRDFKSAAINKKWCTDITYTHTVIDGWTYLASVMDFASKKIIGYAYAKRMTAELAVQAVENVCLNVSDTTGIILHSDLGTQYTSQMFEDELVRKNMVHSYSRKGNPYDNACIESFHSVLKKEEVNHKRYYDFKMAGKAIFEYIESWYNRKRIHGSINYMTPQEFEDAAKSTA</sequence>
<dbReference type="SUPFAM" id="SSF53098">
    <property type="entry name" value="Ribonuclease H-like"/>
    <property type="match status" value="1"/>
</dbReference>
<dbReference type="InterPro" id="IPR036397">
    <property type="entry name" value="RNaseH_sf"/>
</dbReference>
<dbReference type="InterPro" id="IPR050900">
    <property type="entry name" value="Transposase_IS3/IS150/IS904"/>
</dbReference>
<dbReference type="GO" id="GO:0015074">
    <property type="term" value="P:DNA integration"/>
    <property type="evidence" value="ECO:0007669"/>
    <property type="project" value="InterPro"/>
</dbReference>
<organism evidence="2">
    <name type="scientific">bioreactor metagenome</name>
    <dbReference type="NCBI Taxonomy" id="1076179"/>
    <lineage>
        <taxon>unclassified sequences</taxon>
        <taxon>metagenomes</taxon>
        <taxon>ecological metagenomes</taxon>
    </lineage>
</organism>
<dbReference type="InterPro" id="IPR012337">
    <property type="entry name" value="RNaseH-like_sf"/>
</dbReference>
<dbReference type="GO" id="GO:0003676">
    <property type="term" value="F:nucleic acid binding"/>
    <property type="evidence" value="ECO:0007669"/>
    <property type="project" value="InterPro"/>
</dbReference>
<dbReference type="InterPro" id="IPR001584">
    <property type="entry name" value="Integrase_cat-core"/>
</dbReference>
<protein>
    <submittedName>
        <fullName evidence="2">IS3 family transposase ISBce13</fullName>
    </submittedName>
</protein>
<dbReference type="Pfam" id="PF00665">
    <property type="entry name" value="rve"/>
    <property type="match status" value="1"/>
</dbReference>
<name>A0A644UIR9_9ZZZZ</name>
<reference evidence="2" key="1">
    <citation type="submission" date="2019-08" db="EMBL/GenBank/DDBJ databases">
        <authorList>
            <person name="Kucharzyk K."/>
            <person name="Murdoch R.W."/>
            <person name="Higgins S."/>
            <person name="Loffler F."/>
        </authorList>
    </citation>
    <scope>NUCLEOTIDE SEQUENCE</scope>
</reference>
<dbReference type="PROSITE" id="PS50994">
    <property type="entry name" value="INTEGRASE"/>
    <property type="match status" value="1"/>
</dbReference>
<evidence type="ECO:0000313" key="2">
    <source>
        <dbReference type="EMBL" id="MPL78908.1"/>
    </source>
</evidence>
<dbReference type="PANTHER" id="PTHR46889:SF7">
    <property type="entry name" value="TRANSPOSASE FOR INSERTION SEQUENCE ELEMENT IS904"/>
    <property type="match status" value="1"/>
</dbReference>
<accession>A0A644UIR9</accession>
<evidence type="ECO:0000259" key="1">
    <source>
        <dbReference type="PROSITE" id="PS50994"/>
    </source>
</evidence>
<dbReference type="PANTHER" id="PTHR46889">
    <property type="entry name" value="TRANSPOSASE INSF FOR INSERTION SEQUENCE IS3B-RELATED"/>
    <property type="match status" value="1"/>
</dbReference>
<comment type="caution">
    <text evidence="2">The sequence shown here is derived from an EMBL/GenBank/DDBJ whole genome shotgun (WGS) entry which is preliminary data.</text>
</comment>
<dbReference type="NCBIfam" id="NF033516">
    <property type="entry name" value="transpos_IS3"/>
    <property type="match status" value="1"/>
</dbReference>